<feature type="chain" id="PRO_5005327173" evidence="1">
    <location>
        <begin position="20"/>
        <end position="124"/>
    </location>
</feature>
<name>A0A0K0DYY3_STRER</name>
<dbReference type="AlphaFoldDB" id="A0A0K0DYY3"/>
<sequence>MYSLTTLIFILTTTFSSFGYKVHCPTYLEEGCTIYMTPSEDVYQYFLDQLDEKTLSYGFNIESDDDINDYNMVNKNIKDYVSAEKLRTFANLLGTISQNQDVNIKVVRNTNTEPGTEYHFSRSF</sequence>
<accession>A0A0K0DYY3</accession>
<feature type="signal peptide" evidence="1">
    <location>
        <begin position="1"/>
        <end position="19"/>
    </location>
</feature>
<dbReference type="WBParaSite" id="SSTP_0000244900.1">
    <property type="protein sequence ID" value="SSTP_0000244900.1"/>
    <property type="gene ID" value="SSTP_0000244900"/>
</dbReference>
<evidence type="ECO:0000256" key="1">
    <source>
        <dbReference type="SAM" id="SignalP"/>
    </source>
</evidence>
<keyword evidence="1" id="KW-0732">Signal</keyword>
<dbReference type="WBParaSite" id="TCONS_00013919.p1">
    <property type="protein sequence ID" value="TCONS_00013919.p1"/>
    <property type="gene ID" value="XLOC_008982"/>
</dbReference>
<protein>
    <submittedName>
        <fullName evidence="3">Candidate secreted effector protein</fullName>
    </submittedName>
</protein>
<organism evidence="3">
    <name type="scientific">Strongyloides stercoralis</name>
    <name type="common">Threadworm</name>
    <dbReference type="NCBI Taxonomy" id="6248"/>
    <lineage>
        <taxon>Eukaryota</taxon>
        <taxon>Metazoa</taxon>
        <taxon>Ecdysozoa</taxon>
        <taxon>Nematoda</taxon>
        <taxon>Chromadorea</taxon>
        <taxon>Rhabditida</taxon>
        <taxon>Tylenchina</taxon>
        <taxon>Panagrolaimomorpha</taxon>
        <taxon>Strongyloidoidea</taxon>
        <taxon>Strongyloididae</taxon>
        <taxon>Strongyloides</taxon>
    </lineage>
</organism>
<dbReference type="Proteomes" id="UP000035681">
    <property type="component" value="Unplaced"/>
</dbReference>
<evidence type="ECO:0000313" key="3">
    <source>
        <dbReference type="WBParaSite" id="SSTP_0000244900.1"/>
    </source>
</evidence>
<evidence type="ECO:0000313" key="2">
    <source>
        <dbReference type="Proteomes" id="UP000035681"/>
    </source>
</evidence>
<proteinExistence type="predicted"/>
<reference evidence="3" key="1">
    <citation type="submission" date="2015-08" db="UniProtKB">
        <authorList>
            <consortium name="WormBaseParasite"/>
        </authorList>
    </citation>
    <scope>IDENTIFICATION</scope>
</reference>
<keyword evidence="2" id="KW-1185">Reference proteome</keyword>